<accession>A0A812UME4</accession>
<proteinExistence type="predicted"/>
<organism evidence="2 3">
    <name type="scientific">Symbiodinium natans</name>
    <dbReference type="NCBI Taxonomy" id="878477"/>
    <lineage>
        <taxon>Eukaryota</taxon>
        <taxon>Sar</taxon>
        <taxon>Alveolata</taxon>
        <taxon>Dinophyceae</taxon>
        <taxon>Suessiales</taxon>
        <taxon>Symbiodiniaceae</taxon>
        <taxon>Symbiodinium</taxon>
    </lineage>
</organism>
<evidence type="ECO:0000313" key="3">
    <source>
        <dbReference type="Proteomes" id="UP000604046"/>
    </source>
</evidence>
<reference evidence="2" key="1">
    <citation type="submission" date="2021-02" db="EMBL/GenBank/DDBJ databases">
        <authorList>
            <person name="Dougan E. K."/>
            <person name="Rhodes N."/>
            <person name="Thang M."/>
            <person name="Chan C."/>
        </authorList>
    </citation>
    <scope>NUCLEOTIDE SEQUENCE</scope>
</reference>
<keyword evidence="3" id="KW-1185">Reference proteome</keyword>
<name>A0A812UME4_9DINO</name>
<comment type="caution">
    <text evidence="2">The sequence shown here is derived from an EMBL/GenBank/DDBJ whole genome shotgun (WGS) entry which is preliminary data.</text>
</comment>
<dbReference type="EMBL" id="CAJNDS010002710">
    <property type="protein sequence ID" value="CAE7569904.1"/>
    <property type="molecule type" value="Genomic_DNA"/>
</dbReference>
<dbReference type="AlphaFoldDB" id="A0A812UME4"/>
<evidence type="ECO:0000313" key="2">
    <source>
        <dbReference type="EMBL" id="CAE7569904.1"/>
    </source>
</evidence>
<evidence type="ECO:0000256" key="1">
    <source>
        <dbReference type="SAM" id="MobiDB-lite"/>
    </source>
</evidence>
<gene>
    <name evidence="2" type="ORF">SNAT2548_LOCUS32419</name>
</gene>
<protein>
    <submittedName>
        <fullName evidence="2">Uncharacterized protein</fullName>
    </submittedName>
</protein>
<dbReference type="Proteomes" id="UP000604046">
    <property type="component" value="Unassembled WGS sequence"/>
</dbReference>
<feature type="compositionally biased region" description="Basic and acidic residues" evidence="1">
    <location>
        <begin position="1"/>
        <end position="13"/>
    </location>
</feature>
<sequence>MALTARLHDDVKSAGELPENLSEADRAASKDCEKRLYDDRPNRTEEQEPEEVDDSDEAIATGLQFCRVGRSVGKSATGTYMRLEHPVCLSVNSA</sequence>
<feature type="compositionally biased region" description="Acidic residues" evidence="1">
    <location>
        <begin position="47"/>
        <end position="57"/>
    </location>
</feature>
<feature type="region of interest" description="Disordered" evidence="1">
    <location>
        <begin position="1"/>
        <end position="57"/>
    </location>
</feature>
<feature type="compositionally biased region" description="Basic and acidic residues" evidence="1">
    <location>
        <begin position="23"/>
        <end position="46"/>
    </location>
</feature>